<evidence type="ECO:0000256" key="9">
    <source>
        <dbReference type="ARBA" id="ARBA00022843"/>
    </source>
</evidence>
<evidence type="ECO:0000256" key="14">
    <source>
        <dbReference type="SAM" id="MobiDB-lite"/>
    </source>
</evidence>
<keyword evidence="13" id="KW-0175">Coiled coil</keyword>
<evidence type="ECO:0000256" key="8">
    <source>
        <dbReference type="ARBA" id="ARBA00022499"/>
    </source>
</evidence>
<dbReference type="GO" id="GO:0044325">
    <property type="term" value="F:transmembrane transporter binding"/>
    <property type="evidence" value="ECO:0007669"/>
    <property type="project" value="TreeGrafter"/>
</dbReference>
<gene>
    <name evidence="16" type="ORF">D5F01_LYC03110</name>
</gene>
<dbReference type="GO" id="GO:0042383">
    <property type="term" value="C:sarcolemma"/>
    <property type="evidence" value="ECO:0007669"/>
    <property type="project" value="UniProtKB-SubCell"/>
</dbReference>
<dbReference type="PANTHER" id="PTHR10844">
    <property type="entry name" value="CAVEOLIN"/>
    <property type="match status" value="1"/>
</dbReference>
<dbReference type="GO" id="GO:0070836">
    <property type="term" value="P:caveola assembly"/>
    <property type="evidence" value="ECO:0007669"/>
    <property type="project" value="InterPro"/>
</dbReference>
<comment type="similarity">
    <text evidence="5">Belongs to the caveolin family.</text>
</comment>
<keyword evidence="17" id="KW-1185">Reference proteome</keyword>
<comment type="subcellular location">
    <subcellularLocation>
        <location evidence="1">Cell membrane</location>
        <location evidence="1">Sarcolemma</location>
    </subcellularLocation>
    <subcellularLocation>
        <location evidence="2">Cell membrane</location>
        <topology evidence="2">Peripheral membrane protein</topology>
    </subcellularLocation>
    <subcellularLocation>
        <location evidence="3">Golgi apparatus membrane</location>
        <topology evidence="3">Peripheral membrane protein</topology>
    </subcellularLocation>
    <subcellularLocation>
        <location evidence="4">Membrane</location>
        <location evidence="4">Caveola</location>
        <topology evidence="4">Peripheral membrane protein</topology>
    </subcellularLocation>
</comment>
<name>A0A6G0J4S7_LARCR</name>
<sequence>MFHLGVSDKPLEVRVASHPPSTPCSSNCISNDMTTAVDRAERQLNFVEMEDERLKDLRPAGELMEVKVDVQSEDLNSTHRDTRPLMHDRDPKRVNKSLKVTFEDVIAEPPSVRSFDKVWLWSHALFEVSRLWCYRLISLLLAVPVSLVAGILFAVLSCLHIWLIMPSVQLLLINMHWVRTVWGSILNILISPFFTSIGKCCGPANPPWRISTSTTPTEEKIVKDSHTKEIDLINRDPKQINEDVVKVEFEDVIAEPDGTHSLDGVWKLSYTTFTVSKYWCYRILSAVFGIPVALLWGFLFACISFCHIWAVVPCIKSCLIESQCISRIYSLCIQTFCDPFFEALGKIFSSVRVAMRKEV</sequence>
<keyword evidence="8" id="KW-1017">Isopeptide bond</keyword>
<evidence type="ECO:0000256" key="13">
    <source>
        <dbReference type="SAM" id="Coils"/>
    </source>
</evidence>
<dbReference type="InterPro" id="IPR018361">
    <property type="entry name" value="Caveolin_CS"/>
</dbReference>
<feature type="region of interest" description="Disordered" evidence="14">
    <location>
        <begin position="1"/>
        <end position="23"/>
    </location>
</feature>
<protein>
    <recommendedName>
        <fullName evidence="6">Caveolin-3</fullName>
    </recommendedName>
</protein>
<dbReference type="PANTHER" id="PTHR10844:SF16">
    <property type="entry name" value="CAVEOLIN-3"/>
    <property type="match status" value="1"/>
</dbReference>
<dbReference type="Proteomes" id="UP000424527">
    <property type="component" value="Unassembled WGS sequence"/>
</dbReference>
<evidence type="ECO:0000256" key="15">
    <source>
        <dbReference type="SAM" id="Phobius"/>
    </source>
</evidence>
<dbReference type="AlphaFoldDB" id="A0A6G0J4S7"/>
<keyword evidence="9" id="KW-0832">Ubl conjugation</keyword>
<evidence type="ECO:0000313" key="16">
    <source>
        <dbReference type="EMBL" id="KAE8298607.1"/>
    </source>
</evidence>
<dbReference type="GO" id="GO:0060090">
    <property type="term" value="F:molecular adaptor activity"/>
    <property type="evidence" value="ECO:0007669"/>
    <property type="project" value="TreeGrafter"/>
</dbReference>
<dbReference type="GO" id="GO:0000139">
    <property type="term" value="C:Golgi membrane"/>
    <property type="evidence" value="ECO:0007669"/>
    <property type="project" value="UniProtKB-SubCell"/>
</dbReference>
<accession>A0A6G0J4S7</accession>
<comment type="caution">
    <text evidence="16">The sequence shown here is derived from an EMBL/GenBank/DDBJ whole genome shotgun (WGS) entry which is preliminary data.</text>
</comment>
<evidence type="ECO:0000313" key="17">
    <source>
        <dbReference type="Proteomes" id="UP000424527"/>
    </source>
</evidence>
<keyword evidence="7" id="KW-1003">Cell membrane</keyword>
<dbReference type="GO" id="GO:0005925">
    <property type="term" value="C:focal adhesion"/>
    <property type="evidence" value="ECO:0007669"/>
    <property type="project" value="TreeGrafter"/>
</dbReference>
<dbReference type="PROSITE" id="PS01210">
    <property type="entry name" value="CAVEOLIN"/>
    <property type="match status" value="2"/>
</dbReference>
<feature type="transmembrane region" description="Helical" evidence="15">
    <location>
        <begin position="171"/>
        <end position="190"/>
    </location>
</feature>
<dbReference type="Pfam" id="PF01146">
    <property type="entry name" value="Caveolin"/>
    <property type="match status" value="2"/>
</dbReference>
<comment type="function">
    <text evidence="12">May act as a scaffolding protein within caveolar membranes. Interacts directly with G-protein alpha subunits and can functionally regulate their activity. May also regulate voltage-gated potassium channels. Plays a role in the sarcolemma repair mechanism of both skeletal muscle and cardiomyocytes that permits rapid resealing of membranes disrupted by mechanical stress. Mediates the recruitment of CAVIN2 and CAVIN3 proteins to the caveolae.</text>
</comment>
<evidence type="ECO:0000256" key="12">
    <source>
        <dbReference type="ARBA" id="ARBA00045319"/>
    </source>
</evidence>
<dbReference type="GO" id="GO:0042391">
    <property type="term" value="P:regulation of membrane potential"/>
    <property type="evidence" value="ECO:0007669"/>
    <property type="project" value="TreeGrafter"/>
</dbReference>
<dbReference type="GO" id="GO:0030154">
    <property type="term" value="P:cell differentiation"/>
    <property type="evidence" value="ECO:0007669"/>
    <property type="project" value="TreeGrafter"/>
</dbReference>
<reference evidence="16 17" key="1">
    <citation type="submission" date="2019-07" db="EMBL/GenBank/DDBJ databases">
        <title>Chromosome genome assembly for large yellow croaker.</title>
        <authorList>
            <person name="Xiao S."/>
        </authorList>
    </citation>
    <scope>NUCLEOTIDE SEQUENCE [LARGE SCALE GENOMIC DNA]</scope>
    <source>
        <strain evidence="16">JMULYC20181020</strain>
        <tissue evidence="16">Muscle</tissue>
    </source>
</reference>
<dbReference type="GO" id="GO:0051480">
    <property type="term" value="P:regulation of cytosolic calcium ion concentration"/>
    <property type="evidence" value="ECO:0007669"/>
    <property type="project" value="TreeGrafter"/>
</dbReference>
<evidence type="ECO:0000256" key="1">
    <source>
        <dbReference type="ARBA" id="ARBA00004135"/>
    </source>
</evidence>
<evidence type="ECO:0000256" key="2">
    <source>
        <dbReference type="ARBA" id="ARBA00004202"/>
    </source>
</evidence>
<feature type="coiled-coil region" evidence="13">
    <location>
        <begin position="30"/>
        <end position="57"/>
    </location>
</feature>
<keyword evidence="15" id="KW-0812">Transmembrane</keyword>
<feature type="transmembrane region" description="Helical" evidence="15">
    <location>
        <begin position="283"/>
        <end position="310"/>
    </location>
</feature>
<evidence type="ECO:0000256" key="11">
    <source>
        <dbReference type="ARBA" id="ARBA00023136"/>
    </source>
</evidence>
<feature type="transmembrane region" description="Helical" evidence="15">
    <location>
        <begin position="139"/>
        <end position="165"/>
    </location>
</feature>
<dbReference type="GO" id="GO:0005901">
    <property type="term" value="C:caveola"/>
    <property type="evidence" value="ECO:0007669"/>
    <property type="project" value="UniProtKB-SubCell"/>
</dbReference>
<evidence type="ECO:0000256" key="5">
    <source>
        <dbReference type="ARBA" id="ARBA00010988"/>
    </source>
</evidence>
<evidence type="ECO:0000256" key="7">
    <source>
        <dbReference type="ARBA" id="ARBA00022475"/>
    </source>
</evidence>
<organism evidence="16 17">
    <name type="scientific">Larimichthys crocea</name>
    <name type="common">Large yellow croaker</name>
    <name type="synonym">Pseudosciaena crocea</name>
    <dbReference type="NCBI Taxonomy" id="215358"/>
    <lineage>
        <taxon>Eukaryota</taxon>
        <taxon>Metazoa</taxon>
        <taxon>Chordata</taxon>
        <taxon>Craniata</taxon>
        <taxon>Vertebrata</taxon>
        <taxon>Euteleostomi</taxon>
        <taxon>Actinopterygii</taxon>
        <taxon>Neopterygii</taxon>
        <taxon>Teleostei</taxon>
        <taxon>Neoteleostei</taxon>
        <taxon>Acanthomorphata</taxon>
        <taxon>Eupercaria</taxon>
        <taxon>Sciaenidae</taxon>
        <taxon>Larimichthys</taxon>
    </lineage>
</organism>
<evidence type="ECO:0000256" key="4">
    <source>
        <dbReference type="ARBA" id="ARBA00004543"/>
    </source>
</evidence>
<keyword evidence="10" id="KW-0333">Golgi apparatus</keyword>
<keyword evidence="15" id="KW-1133">Transmembrane helix</keyword>
<dbReference type="EMBL" id="REGW02000003">
    <property type="protein sequence ID" value="KAE8298607.1"/>
    <property type="molecule type" value="Genomic_DNA"/>
</dbReference>
<evidence type="ECO:0000256" key="10">
    <source>
        <dbReference type="ARBA" id="ARBA00023034"/>
    </source>
</evidence>
<proteinExistence type="inferred from homology"/>
<evidence type="ECO:0000256" key="6">
    <source>
        <dbReference type="ARBA" id="ARBA00017670"/>
    </source>
</evidence>
<evidence type="ECO:0000256" key="3">
    <source>
        <dbReference type="ARBA" id="ARBA00004395"/>
    </source>
</evidence>
<dbReference type="InterPro" id="IPR001612">
    <property type="entry name" value="Caveolin"/>
</dbReference>
<keyword evidence="11 15" id="KW-0472">Membrane</keyword>